<dbReference type="PROSITE" id="PS52053">
    <property type="entry name" value="NEL"/>
    <property type="match status" value="1"/>
</dbReference>
<dbReference type="Proteomes" id="UP000057737">
    <property type="component" value="Unassembled WGS sequence"/>
</dbReference>
<dbReference type="PANTHER" id="PTHR47114:SF2">
    <property type="entry name" value="OLIGODENDROCYTE-MYELIN GLYCOPROTEIN"/>
    <property type="match status" value="1"/>
</dbReference>
<evidence type="ECO:0000256" key="10">
    <source>
        <dbReference type="ARBA" id="ARBA00023200"/>
    </source>
</evidence>
<dbReference type="GO" id="GO:0005576">
    <property type="term" value="C:extracellular region"/>
    <property type="evidence" value="ECO:0007669"/>
    <property type="project" value="UniProtKB-SubCell"/>
</dbReference>
<dbReference type="InterPro" id="IPR029487">
    <property type="entry name" value="NEL_dom"/>
</dbReference>
<dbReference type="OrthoDB" id="8334314at2"/>
<dbReference type="AlphaFoldDB" id="A0A109JUA9"/>
<evidence type="ECO:0000256" key="6">
    <source>
        <dbReference type="ARBA" id="ARBA00022679"/>
    </source>
</evidence>
<protein>
    <recommendedName>
        <fullName evidence="13">NEL domain-containing protein</fullName>
    </recommendedName>
</protein>
<evidence type="ECO:0000256" key="1">
    <source>
        <dbReference type="ARBA" id="ARBA00004192"/>
    </source>
</evidence>
<organism evidence="14 15">
    <name type="scientific">Bradyrhizobium macuxiense</name>
    <dbReference type="NCBI Taxonomy" id="1755647"/>
    <lineage>
        <taxon>Bacteria</taxon>
        <taxon>Pseudomonadati</taxon>
        <taxon>Pseudomonadota</taxon>
        <taxon>Alphaproteobacteria</taxon>
        <taxon>Hyphomicrobiales</taxon>
        <taxon>Nitrobacteraceae</taxon>
        <taxon>Bradyrhizobium</taxon>
    </lineage>
</organism>
<comment type="PTM">
    <text evidence="11">Ubiquitinated in the presence of host E1 ubiquitin-activating enzyme, E2 ubiquitin-conjugating enzyme and ubiquitin.</text>
</comment>
<dbReference type="Gene3D" id="1.20.58.360">
    <property type="entry name" value="Shigella T3SS effector IpaH defines"/>
    <property type="match status" value="1"/>
</dbReference>
<keyword evidence="5" id="KW-0433">Leucine-rich repeat</keyword>
<keyword evidence="4 11" id="KW-0964">Secreted</keyword>
<feature type="active site" description="Glycyl thioester intermediate" evidence="11">
    <location>
        <position position="436"/>
    </location>
</feature>
<gene>
    <name evidence="14" type="ORF">AS156_06145</name>
</gene>
<dbReference type="Gene3D" id="1.20.58.90">
    <property type="match status" value="1"/>
</dbReference>
<evidence type="ECO:0000256" key="3">
    <source>
        <dbReference type="ARBA" id="ARBA00009868"/>
    </source>
</evidence>
<dbReference type="InterPro" id="IPR051071">
    <property type="entry name" value="LRR-bact_E3_ubiq_ligases"/>
</dbReference>
<keyword evidence="8 11" id="KW-0833">Ubl conjugation pathway</keyword>
<evidence type="ECO:0000259" key="13">
    <source>
        <dbReference type="PROSITE" id="PS52053"/>
    </source>
</evidence>
<sequence length="635" mass="70684">MLDAWASADGQSETEDRQEAARRTRTWRAAGNVDDALNLSRLSLTAVPTVLPEELRDLNVGNNRLTSLPAALPAVLERLRCNVDQIVGAPSYLPAPLRSLSANHNALSSLPDVLPAGLQELDVRVNHLTGLPDTLPAQLVRLVVGNNRLTSLPAILPPALQALYVHHNRLTGLPDTLPAGLVWLDASRNQLTSLPEALPAGLQTVNADRNQLTSLPDALPIRTLHLSHNRLTCLPETLAAELRDLVVSHNQLTSLPENLPVRLRTLEAAHNRLTRLPEILPTGLVLLDVRGNRLTSLPETMLTRLGPWCRVNLEGNPLPERVLRNLARDINVPGYDGPQVFFSIGGEAGPSQSPPLHVAVADWVGSEPEIMTAWQGFAEEEGAQEYALFLDRLRLTVNYGNAAFRQMVAEDLQQAAIRPRLRQLYFRMALGASERCEDRITLTWNRMQSARLTADVEDGAYDDRLDELLEQARVLFRLDVLERIAREKIASLSFVDDVEVYLAYQVKLRERLNLQLLAPDMCFFGASFVTEDDLAAAETRVRHEEATGFDDHLATHWEPWDAVLNRIEPEAHAAMEAQLLEAMEEELHNRLQHRIQADGLTGDEAEIQLGALIREEIAREIKGALTRQVRRDRGL</sequence>
<keyword evidence="15" id="KW-1185">Reference proteome</keyword>
<comment type="subcellular location">
    <subcellularLocation>
        <location evidence="1">Host cytoplasm</location>
    </subcellularLocation>
    <subcellularLocation>
        <location evidence="2">Secreted</location>
    </subcellularLocation>
</comment>
<keyword evidence="9 11" id="KW-0832">Ubl conjugation</keyword>
<dbReference type="Gene3D" id="3.80.10.10">
    <property type="entry name" value="Ribonuclease Inhibitor"/>
    <property type="match status" value="1"/>
</dbReference>
<dbReference type="PANTHER" id="PTHR47114">
    <property type="match status" value="1"/>
</dbReference>
<dbReference type="InterPro" id="IPR032675">
    <property type="entry name" value="LRR_dom_sf"/>
</dbReference>
<evidence type="ECO:0000256" key="9">
    <source>
        <dbReference type="ARBA" id="ARBA00022843"/>
    </source>
</evidence>
<keyword evidence="6 11" id="KW-0808">Transferase</keyword>
<dbReference type="SUPFAM" id="SSF52058">
    <property type="entry name" value="L domain-like"/>
    <property type="match status" value="1"/>
</dbReference>
<feature type="domain" description="NEL" evidence="13">
    <location>
        <begin position="355"/>
        <end position="635"/>
    </location>
</feature>
<keyword evidence="7" id="KW-0677">Repeat</keyword>
<comment type="caution">
    <text evidence="14">The sequence shown here is derived from an EMBL/GenBank/DDBJ whole genome shotgun (WGS) entry which is preliminary data.</text>
</comment>
<proteinExistence type="inferred from homology"/>
<dbReference type="SMART" id="SM00369">
    <property type="entry name" value="LRR_TYP"/>
    <property type="match status" value="8"/>
</dbReference>
<evidence type="ECO:0000256" key="4">
    <source>
        <dbReference type="ARBA" id="ARBA00022525"/>
    </source>
</evidence>
<name>A0A109JUA9_9BRAD</name>
<dbReference type="GO" id="GO:0004842">
    <property type="term" value="F:ubiquitin-protein transferase activity"/>
    <property type="evidence" value="ECO:0007669"/>
    <property type="project" value="UniProtKB-UniRule"/>
</dbReference>
<evidence type="ECO:0000256" key="7">
    <source>
        <dbReference type="ARBA" id="ARBA00022737"/>
    </source>
</evidence>
<dbReference type="GO" id="GO:0016567">
    <property type="term" value="P:protein ubiquitination"/>
    <property type="evidence" value="ECO:0007669"/>
    <property type="project" value="InterPro"/>
</dbReference>
<dbReference type="SMART" id="SM00364">
    <property type="entry name" value="LRR_BAC"/>
    <property type="match status" value="11"/>
</dbReference>
<evidence type="ECO:0000256" key="11">
    <source>
        <dbReference type="PROSITE-ProRule" id="PRU01398"/>
    </source>
</evidence>
<evidence type="ECO:0000256" key="12">
    <source>
        <dbReference type="SAM" id="MobiDB-lite"/>
    </source>
</evidence>
<evidence type="ECO:0000313" key="14">
    <source>
        <dbReference type="EMBL" id="KWV55241.1"/>
    </source>
</evidence>
<feature type="region of interest" description="Disordered" evidence="12">
    <location>
        <begin position="1"/>
        <end position="25"/>
    </location>
</feature>
<dbReference type="EMBL" id="LNCU01000064">
    <property type="protein sequence ID" value="KWV55241.1"/>
    <property type="molecule type" value="Genomic_DNA"/>
</dbReference>
<reference evidence="14 15" key="1">
    <citation type="submission" date="2015-11" db="EMBL/GenBank/DDBJ databases">
        <title>Draft Genome Sequence of the Strain BR 10303 (Bradyrhizobium sp.) isolated from nodules of Centrolobium paraense.</title>
        <authorList>
            <person name="Zelli J.E."/>
            <person name="Simoes-Araujo J.L."/>
            <person name="Barauna A.C."/>
            <person name="Silva K."/>
        </authorList>
    </citation>
    <scope>NUCLEOTIDE SEQUENCE [LARGE SCALE GENOMIC DNA]</scope>
    <source>
        <strain evidence="14 15">BR 10303</strain>
    </source>
</reference>
<dbReference type="PROSITE" id="PS51450">
    <property type="entry name" value="LRR"/>
    <property type="match status" value="1"/>
</dbReference>
<evidence type="ECO:0000256" key="8">
    <source>
        <dbReference type="ARBA" id="ARBA00022786"/>
    </source>
</evidence>
<dbReference type="Gene3D" id="1.20.1270.130">
    <property type="entry name" value="Shigella T3SS effector IpaH domain"/>
    <property type="match status" value="1"/>
</dbReference>
<evidence type="ECO:0000256" key="2">
    <source>
        <dbReference type="ARBA" id="ARBA00004613"/>
    </source>
</evidence>
<dbReference type="Pfam" id="PF14496">
    <property type="entry name" value="NEL"/>
    <property type="match status" value="1"/>
</dbReference>
<comment type="similarity">
    <text evidence="3 11">Belongs to the LRR-containing bacterial E3 ligase family.</text>
</comment>
<dbReference type="InterPro" id="IPR003591">
    <property type="entry name" value="Leu-rich_rpt_typical-subtyp"/>
</dbReference>
<accession>A0A109JUA9</accession>
<dbReference type="GO" id="GO:0030430">
    <property type="term" value="C:host cell cytoplasm"/>
    <property type="evidence" value="ECO:0007669"/>
    <property type="project" value="UniProtKB-SubCell"/>
</dbReference>
<dbReference type="InterPro" id="IPR001611">
    <property type="entry name" value="Leu-rich_rpt"/>
</dbReference>
<evidence type="ECO:0000256" key="5">
    <source>
        <dbReference type="ARBA" id="ARBA00022614"/>
    </source>
</evidence>
<keyword evidence="10 11" id="KW-1035">Host cytoplasm</keyword>
<evidence type="ECO:0000313" key="15">
    <source>
        <dbReference type="Proteomes" id="UP000057737"/>
    </source>
</evidence>